<protein>
    <submittedName>
        <fullName evidence="4">Mitomycin radical oxidase</fullName>
    </submittedName>
</protein>
<feature type="domain" description="FAD-binding PCMH-type" evidence="3">
    <location>
        <begin position="91"/>
        <end position="269"/>
    </location>
</feature>
<dbReference type="SUPFAM" id="SSF56176">
    <property type="entry name" value="FAD-binding/transporter-associated domain-like"/>
    <property type="match status" value="1"/>
</dbReference>
<dbReference type="GO" id="GO:0016491">
    <property type="term" value="F:oxidoreductase activity"/>
    <property type="evidence" value="ECO:0007669"/>
    <property type="project" value="UniProtKB-KW"/>
</dbReference>
<dbReference type="PANTHER" id="PTHR13878:SF91">
    <property type="entry name" value="FAD BINDING DOMAIN PROTEIN (AFU_ORTHOLOGUE AFUA_6G12070)-RELATED"/>
    <property type="match status" value="1"/>
</dbReference>
<evidence type="ECO:0000313" key="5">
    <source>
        <dbReference type="Proteomes" id="UP000054383"/>
    </source>
</evidence>
<dbReference type="STRING" id="28573.A0A0U1LPL0"/>
<keyword evidence="5" id="KW-1185">Reference proteome</keyword>
<evidence type="ECO:0000256" key="1">
    <source>
        <dbReference type="ARBA" id="ARBA00005466"/>
    </source>
</evidence>
<dbReference type="Gene3D" id="3.30.465.10">
    <property type="match status" value="2"/>
</dbReference>
<dbReference type="InterPro" id="IPR036318">
    <property type="entry name" value="FAD-bd_PCMH-like_sf"/>
</dbReference>
<dbReference type="GO" id="GO:0071949">
    <property type="term" value="F:FAD binding"/>
    <property type="evidence" value="ECO:0007669"/>
    <property type="project" value="InterPro"/>
</dbReference>
<evidence type="ECO:0000313" key="4">
    <source>
        <dbReference type="EMBL" id="CRG85203.1"/>
    </source>
</evidence>
<dbReference type="Proteomes" id="UP000054383">
    <property type="component" value="Unassembled WGS sequence"/>
</dbReference>
<evidence type="ECO:0000256" key="2">
    <source>
        <dbReference type="ARBA" id="ARBA00023002"/>
    </source>
</evidence>
<name>A0A0U1LPL0_TALIS</name>
<evidence type="ECO:0000259" key="3">
    <source>
        <dbReference type="PROSITE" id="PS51387"/>
    </source>
</evidence>
<dbReference type="AlphaFoldDB" id="A0A0U1LPL0"/>
<dbReference type="InterPro" id="IPR012951">
    <property type="entry name" value="BBE"/>
</dbReference>
<dbReference type="InterPro" id="IPR006094">
    <property type="entry name" value="Oxid_FAD_bind_N"/>
</dbReference>
<gene>
    <name evidence="4" type="ORF">PISL3812_02318</name>
</gene>
<proteinExistence type="inferred from homology"/>
<organism evidence="4 5">
    <name type="scientific">Talaromyces islandicus</name>
    <name type="common">Penicillium islandicum</name>
    <dbReference type="NCBI Taxonomy" id="28573"/>
    <lineage>
        <taxon>Eukaryota</taxon>
        <taxon>Fungi</taxon>
        <taxon>Dikarya</taxon>
        <taxon>Ascomycota</taxon>
        <taxon>Pezizomycotina</taxon>
        <taxon>Eurotiomycetes</taxon>
        <taxon>Eurotiomycetidae</taxon>
        <taxon>Eurotiales</taxon>
        <taxon>Trichocomaceae</taxon>
        <taxon>Talaromyces</taxon>
        <taxon>Talaromyces sect. Islandici</taxon>
    </lineage>
</organism>
<comment type="similarity">
    <text evidence="1">Belongs to the oxygen-dependent FAD-linked oxidoreductase family.</text>
</comment>
<dbReference type="OMA" id="VGGFCPT"/>
<dbReference type="InterPro" id="IPR050432">
    <property type="entry name" value="FAD-linked_Oxidoreductases_BP"/>
</dbReference>
<dbReference type="InterPro" id="IPR016169">
    <property type="entry name" value="FAD-bd_PCMH_sub2"/>
</dbReference>
<dbReference type="Pfam" id="PF01565">
    <property type="entry name" value="FAD_binding_4"/>
    <property type="match status" value="1"/>
</dbReference>
<dbReference type="OrthoDB" id="9983560at2759"/>
<dbReference type="PANTHER" id="PTHR13878">
    <property type="entry name" value="GULONOLACTONE OXIDASE"/>
    <property type="match status" value="1"/>
</dbReference>
<reference evidence="4 5" key="1">
    <citation type="submission" date="2015-04" db="EMBL/GenBank/DDBJ databases">
        <authorList>
            <person name="Syromyatnikov M.Y."/>
            <person name="Popov V.N."/>
        </authorList>
    </citation>
    <scope>NUCLEOTIDE SEQUENCE [LARGE SCALE GENOMIC DNA]</scope>
    <source>
        <strain evidence="4">WF-38-12</strain>
    </source>
</reference>
<dbReference type="Pfam" id="PF08031">
    <property type="entry name" value="BBE"/>
    <property type="match status" value="1"/>
</dbReference>
<dbReference type="EMBL" id="CVMT01000002">
    <property type="protein sequence ID" value="CRG85203.1"/>
    <property type="molecule type" value="Genomic_DNA"/>
</dbReference>
<accession>A0A0U1LPL0</accession>
<keyword evidence="2" id="KW-0560">Oxidoreductase</keyword>
<sequence>MPEDAGWPSWDQWQSLNQSVGGRLIAGKPLARVCYGDQANDTACAVLRANWTDEYTYFADPVAVMSPKFLNDSCTPFTGTGTMHDRSACTLGNIPNYAINVSSAEDVVAGIRFAKDSNIRLVVKNTGHDYQGRSCGRGSLSLWMHNLQDISFLNYTSAGYAGPAVRLGAGVQAYKVNPAVASQGLRVTGGLCPTVGLAGGYVTGGGHGPLMGSYGLAADNTLEFEVVTPDKGYLVASPSKNTELFWALNGGGGSAYAVVLSQTTRAHADGPVVGATLTFNKTDDATYWDAIDAWHILLPALNRIPGAACTFSIAQKSTQAFITVLDGNTTEVTDTLAPFLAQLDQLNVPYTNVVSHEPTYYAHYLATTSAVEFPTNNLAGGRLIPLSVITTKSQRADLLAAIRTIVGSNTTEFTVSGNAANLSVSRTGLENAVLPAWRTMAYSLIISAYPDPAAPVDLLERVNAEVIAGQNDLRRLTPGSGTYVNEATFEPAYWKEDYYGVNYNRLLAVKKTYDSDVVLYGPAVVGSDYWTVASDGRLCQATDLNDN</sequence>
<dbReference type="InterPro" id="IPR016166">
    <property type="entry name" value="FAD-bd_PCMH"/>
</dbReference>
<dbReference type="PROSITE" id="PS51387">
    <property type="entry name" value="FAD_PCMH"/>
    <property type="match status" value="1"/>
</dbReference>